<dbReference type="Proteomes" id="UP000828390">
    <property type="component" value="Unassembled WGS sequence"/>
</dbReference>
<proteinExistence type="predicted"/>
<keyword evidence="2" id="KW-1185">Reference proteome</keyword>
<comment type="caution">
    <text evidence="1">The sequence shown here is derived from an EMBL/GenBank/DDBJ whole genome shotgun (WGS) entry which is preliminary data.</text>
</comment>
<accession>A0A9D4LKD7</accession>
<evidence type="ECO:0000313" key="2">
    <source>
        <dbReference type="Proteomes" id="UP000828390"/>
    </source>
</evidence>
<reference evidence="1" key="2">
    <citation type="submission" date="2020-11" db="EMBL/GenBank/DDBJ databases">
        <authorList>
            <person name="McCartney M.A."/>
            <person name="Auch B."/>
            <person name="Kono T."/>
            <person name="Mallez S."/>
            <person name="Becker A."/>
            <person name="Gohl D.M."/>
            <person name="Silverstein K.A.T."/>
            <person name="Koren S."/>
            <person name="Bechman K.B."/>
            <person name="Herman A."/>
            <person name="Abrahante J.E."/>
            <person name="Garbe J."/>
        </authorList>
    </citation>
    <scope>NUCLEOTIDE SEQUENCE</scope>
    <source>
        <strain evidence="1">Duluth1</strain>
        <tissue evidence="1">Whole animal</tissue>
    </source>
</reference>
<sequence>MPNVARVFRKCSVIFTKKFLKTFFLRIRQVWGTPFIQVSQVIRERNNITNCLFRRNALKWIIVLKVRFTNTRQKRNYVMSNRKVCKGSNIFINEDLTNSNQKMLMTIKKALPENEAVWSWDGKLYHKTTKRYDQSLSKTSNSGWEWNGQKLSIGLSTLRISPLLYCTLSKEQCTMISQCF</sequence>
<dbReference type="EMBL" id="JAIWYP010000003">
    <property type="protein sequence ID" value="KAH3859474.1"/>
    <property type="molecule type" value="Genomic_DNA"/>
</dbReference>
<dbReference type="AlphaFoldDB" id="A0A9D4LKD7"/>
<name>A0A9D4LKD7_DREPO</name>
<reference evidence="1" key="1">
    <citation type="journal article" date="2019" name="bioRxiv">
        <title>The Genome of the Zebra Mussel, Dreissena polymorpha: A Resource for Invasive Species Research.</title>
        <authorList>
            <person name="McCartney M.A."/>
            <person name="Auch B."/>
            <person name="Kono T."/>
            <person name="Mallez S."/>
            <person name="Zhang Y."/>
            <person name="Obille A."/>
            <person name="Becker A."/>
            <person name="Abrahante J.E."/>
            <person name="Garbe J."/>
            <person name="Badalamenti J.P."/>
            <person name="Herman A."/>
            <person name="Mangelson H."/>
            <person name="Liachko I."/>
            <person name="Sullivan S."/>
            <person name="Sone E.D."/>
            <person name="Koren S."/>
            <person name="Silverstein K.A.T."/>
            <person name="Beckman K.B."/>
            <person name="Gohl D.M."/>
        </authorList>
    </citation>
    <scope>NUCLEOTIDE SEQUENCE</scope>
    <source>
        <strain evidence="1">Duluth1</strain>
        <tissue evidence="1">Whole animal</tissue>
    </source>
</reference>
<organism evidence="1 2">
    <name type="scientific">Dreissena polymorpha</name>
    <name type="common">Zebra mussel</name>
    <name type="synonym">Mytilus polymorpha</name>
    <dbReference type="NCBI Taxonomy" id="45954"/>
    <lineage>
        <taxon>Eukaryota</taxon>
        <taxon>Metazoa</taxon>
        <taxon>Spiralia</taxon>
        <taxon>Lophotrochozoa</taxon>
        <taxon>Mollusca</taxon>
        <taxon>Bivalvia</taxon>
        <taxon>Autobranchia</taxon>
        <taxon>Heteroconchia</taxon>
        <taxon>Euheterodonta</taxon>
        <taxon>Imparidentia</taxon>
        <taxon>Neoheterodontei</taxon>
        <taxon>Myida</taxon>
        <taxon>Dreissenoidea</taxon>
        <taxon>Dreissenidae</taxon>
        <taxon>Dreissena</taxon>
    </lineage>
</organism>
<protein>
    <submittedName>
        <fullName evidence="1">Uncharacterized protein</fullName>
    </submittedName>
</protein>
<evidence type="ECO:0000313" key="1">
    <source>
        <dbReference type="EMBL" id="KAH3859474.1"/>
    </source>
</evidence>
<gene>
    <name evidence="1" type="ORF">DPMN_102289</name>
</gene>